<sequence length="436" mass="48357">MDILNFIEKKKNGQELTKEEIHYLISEYTNGIIPDYQMAAFLMAVYFQSMSAKEIFYLTEAMVNSGETYDLSQIPGFKVDKHSSGGVGDKVSLIYGPLVASFGLKVAKISGRGFGHTGGTIDKLESFPGFKTNFTFDEFVKIIEKTNMSIISQSQEIVPADKKIYQLRDVTGTSDSLPLIASSVMCKKIATGSDGIVLDVKSGSGALLKSNSEARELAQIMIELGLDFNKKVAVIITNMSQPLGHAIGNLIEIFEVLEVLQGRGPQDLIYISCKVAALSLCQGGIFDNLDEAFAACEARLKTPEPLNYFKAFIKEQGGDLAIIENLTTIENLLKVTNRIEIKAKQDGYLEIFNTSELGFLASRLGAGRSEMTDEIDHKAGIYLNKKHGDVVKKDEVIMTLYTNRYPTQAIYEWPDKIYRVVEKAPKEQELIYDIIQ</sequence>
<dbReference type="KEGG" id="ssyr:SSYRP_v1c03750"/>
<protein>
    <submittedName>
        <fullName evidence="8">Thymidine phosphorylase</fullName>
    </submittedName>
</protein>
<dbReference type="Gene3D" id="3.90.1170.30">
    <property type="entry name" value="Pyrimidine nucleoside phosphorylase-like, C-terminal domain"/>
    <property type="match status" value="1"/>
</dbReference>
<keyword evidence="4" id="KW-0808">Transferase</keyword>
<dbReference type="InterPro" id="IPR036566">
    <property type="entry name" value="PYNP-like_C_sf"/>
</dbReference>
<dbReference type="InterPro" id="IPR035902">
    <property type="entry name" value="Nuc_phospho_transferase"/>
</dbReference>
<evidence type="ECO:0000256" key="3">
    <source>
        <dbReference type="ARBA" id="ARBA00022676"/>
    </source>
</evidence>
<dbReference type="Proteomes" id="UP000013963">
    <property type="component" value="Chromosome"/>
</dbReference>
<evidence type="ECO:0000259" key="7">
    <source>
        <dbReference type="SMART" id="SM00941"/>
    </source>
</evidence>
<dbReference type="Pfam" id="PF00591">
    <property type="entry name" value="Glycos_transf_3"/>
    <property type="match status" value="1"/>
</dbReference>
<dbReference type="InterPro" id="IPR000053">
    <property type="entry name" value="Thymidine/pyrmidine_PPase"/>
</dbReference>
<comment type="subunit">
    <text evidence="2">Homodimer.</text>
</comment>
<dbReference type="NCBIfam" id="TIGR02644">
    <property type="entry name" value="Y_phosphoryl"/>
    <property type="match status" value="1"/>
</dbReference>
<dbReference type="GO" id="GO:0006206">
    <property type="term" value="P:pyrimidine nucleobase metabolic process"/>
    <property type="evidence" value="ECO:0007669"/>
    <property type="project" value="InterPro"/>
</dbReference>
<dbReference type="InterPro" id="IPR018090">
    <property type="entry name" value="Pyrmidine_PPas_bac/euk"/>
</dbReference>
<evidence type="ECO:0000256" key="1">
    <source>
        <dbReference type="ARBA" id="ARBA00006915"/>
    </source>
</evidence>
<dbReference type="OrthoDB" id="9763887at2"/>
<dbReference type="SMART" id="SM00941">
    <property type="entry name" value="PYNP_C"/>
    <property type="match status" value="1"/>
</dbReference>
<dbReference type="GO" id="GO:0009032">
    <property type="term" value="F:thymidine phosphorylase activity"/>
    <property type="evidence" value="ECO:0007669"/>
    <property type="project" value="UniProtKB-EC"/>
</dbReference>
<dbReference type="Pfam" id="PF02885">
    <property type="entry name" value="Glycos_trans_3N"/>
    <property type="match status" value="1"/>
</dbReference>
<dbReference type="Pfam" id="PF07831">
    <property type="entry name" value="PYNP_C"/>
    <property type="match status" value="1"/>
</dbReference>
<dbReference type="GO" id="GO:0004645">
    <property type="term" value="F:1,4-alpha-oligoglucan phosphorylase activity"/>
    <property type="evidence" value="ECO:0007669"/>
    <property type="project" value="InterPro"/>
</dbReference>
<proteinExistence type="inferred from homology"/>
<organism evidence="8 9">
    <name type="scientific">Spiroplasma syrphidicola EA-1</name>
    <dbReference type="NCBI Taxonomy" id="1276229"/>
    <lineage>
        <taxon>Bacteria</taxon>
        <taxon>Bacillati</taxon>
        <taxon>Mycoplasmatota</taxon>
        <taxon>Mollicutes</taxon>
        <taxon>Entomoplasmatales</taxon>
        <taxon>Spiroplasmataceae</taxon>
        <taxon>Spiroplasma</taxon>
    </lineage>
</organism>
<gene>
    <name evidence="8" type="primary">deoA</name>
    <name evidence="8" type="ORF">SSYRP_v1c03750</name>
</gene>
<evidence type="ECO:0000256" key="5">
    <source>
        <dbReference type="ARBA" id="ARBA00048550"/>
    </source>
</evidence>
<evidence type="ECO:0000313" key="9">
    <source>
        <dbReference type="Proteomes" id="UP000013963"/>
    </source>
</evidence>
<evidence type="ECO:0000256" key="6">
    <source>
        <dbReference type="ARBA" id="ARBA00056338"/>
    </source>
</evidence>
<dbReference type="InterPro" id="IPR000312">
    <property type="entry name" value="Glycosyl_Trfase_fam3"/>
</dbReference>
<dbReference type="RefSeq" id="WP_016340617.1">
    <property type="nucleotide sequence ID" value="NC_021284.1"/>
</dbReference>
<dbReference type="InterPro" id="IPR017459">
    <property type="entry name" value="Glycosyl_Trfase_fam3_N_dom"/>
</dbReference>
<keyword evidence="3" id="KW-0328">Glycosyltransferase</keyword>
<dbReference type="STRING" id="1276229.SSYRP_v1c03750"/>
<dbReference type="PIRSF" id="PIRSF000478">
    <property type="entry name" value="TP_PyNP"/>
    <property type="match status" value="1"/>
</dbReference>
<evidence type="ECO:0000313" key="8">
    <source>
        <dbReference type="EMBL" id="AGM25969.1"/>
    </source>
</evidence>
<keyword evidence="9" id="KW-1185">Reference proteome</keyword>
<dbReference type="PANTHER" id="PTHR10515:SF0">
    <property type="entry name" value="THYMIDINE PHOSPHORYLASE"/>
    <property type="match status" value="1"/>
</dbReference>
<dbReference type="InterPro" id="IPR036320">
    <property type="entry name" value="Glycosyl_Trfase_fam3_N_dom_sf"/>
</dbReference>
<dbReference type="AlphaFoldDB" id="R4UDI1"/>
<feature type="domain" description="Pyrimidine nucleoside phosphorylase C-terminal" evidence="7">
    <location>
        <begin position="348"/>
        <end position="421"/>
    </location>
</feature>
<dbReference type="GO" id="GO:0005829">
    <property type="term" value="C:cytosol"/>
    <property type="evidence" value="ECO:0007669"/>
    <property type="project" value="TreeGrafter"/>
</dbReference>
<dbReference type="eggNOG" id="COG0213">
    <property type="taxonomic scope" value="Bacteria"/>
</dbReference>
<accession>R4UDI1</accession>
<reference evidence="8 9" key="1">
    <citation type="journal article" date="2013" name="Genome Biol. Evol.">
        <title>Complete genomes of two dipteran-associated spiroplasmas provided insights into the origin, dynamics, and impacts of viral invasion in spiroplasma.</title>
        <authorList>
            <person name="Ku C."/>
            <person name="Lo W.S."/>
            <person name="Chen L.L."/>
            <person name="Kuo C.H."/>
        </authorList>
    </citation>
    <scope>NUCLEOTIDE SEQUENCE [LARGE SCALE GENOMIC DNA]</scope>
    <source>
        <strain evidence="8">EA-1</strain>
    </source>
</reference>
<dbReference type="HOGENOM" id="CLU_025040_0_1_14"/>
<dbReference type="EMBL" id="CP005078">
    <property type="protein sequence ID" value="AGM25969.1"/>
    <property type="molecule type" value="Genomic_DNA"/>
</dbReference>
<evidence type="ECO:0000256" key="2">
    <source>
        <dbReference type="ARBA" id="ARBA00011738"/>
    </source>
</evidence>
<comment type="similarity">
    <text evidence="1">Belongs to the thymidine/pyrimidine-nucleoside phosphorylase family.</text>
</comment>
<dbReference type="SUPFAM" id="SSF47648">
    <property type="entry name" value="Nucleoside phosphorylase/phosphoribosyltransferase N-terminal domain"/>
    <property type="match status" value="1"/>
</dbReference>
<dbReference type="SUPFAM" id="SSF54680">
    <property type="entry name" value="Pyrimidine nucleoside phosphorylase C-terminal domain"/>
    <property type="match status" value="1"/>
</dbReference>
<dbReference type="GO" id="GO:0006213">
    <property type="term" value="P:pyrimidine nucleoside metabolic process"/>
    <property type="evidence" value="ECO:0007669"/>
    <property type="project" value="InterPro"/>
</dbReference>
<dbReference type="Gene3D" id="1.20.970.10">
    <property type="entry name" value="Transferase, Pyrimidine Nucleoside Phosphorylase, Chain C"/>
    <property type="match status" value="1"/>
</dbReference>
<dbReference type="SUPFAM" id="SSF52418">
    <property type="entry name" value="Nucleoside phosphorylase/phosphoribosyltransferase catalytic domain"/>
    <property type="match status" value="1"/>
</dbReference>
<dbReference type="InterPro" id="IPR013102">
    <property type="entry name" value="PYNP_C"/>
</dbReference>
<dbReference type="Gene3D" id="3.40.1030.10">
    <property type="entry name" value="Nucleoside phosphorylase/phosphoribosyltransferase catalytic domain"/>
    <property type="match status" value="1"/>
</dbReference>
<comment type="function">
    <text evidence="6">The enzymes which catalyze the reversible phosphorolysis of pyrimidine nucleosides are involved in the degradation of these compounds and in their utilization as carbon and energy sources, or in the rescue of pyrimidine bases for nucleotide synthesis.</text>
</comment>
<name>R4UDI1_9MOLU</name>
<dbReference type="PATRIC" id="fig|1276229.3.peg.372"/>
<dbReference type="FunFam" id="3.40.1030.10:FF:000003">
    <property type="entry name" value="Pyrimidine-nucleoside phosphorylase"/>
    <property type="match status" value="1"/>
</dbReference>
<comment type="catalytic activity">
    <reaction evidence="5">
        <text>thymidine + phosphate = 2-deoxy-alpha-D-ribose 1-phosphate + thymine</text>
        <dbReference type="Rhea" id="RHEA:16037"/>
        <dbReference type="ChEBI" id="CHEBI:17748"/>
        <dbReference type="ChEBI" id="CHEBI:17821"/>
        <dbReference type="ChEBI" id="CHEBI:43474"/>
        <dbReference type="ChEBI" id="CHEBI:57259"/>
        <dbReference type="EC" id="2.4.2.4"/>
    </reaction>
</comment>
<dbReference type="NCBIfam" id="NF004490">
    <property type="entry name" value="PRK05820.1"/>
    <property type="match status" value="1"/>
</dbReference>
<dbReference type="PANTHER" id="PTHR10515">
    <property type="entry name" value="THYMIDINE PHOSPHORYLASE"/>
    <property type="match status" value="1"/>
</dbReference>
<evidence type="ECO:0000256" key="4">
    <source>
        <dbReference type="ARBA" id="ARBA00022679"/>
    </source>
</evidence>